<comment type="caution">
    <text evidence="2">The sequence shown here is derived from an EMBL/GenBank/DDBJ whole genome shotgun (WGS) entry which is preliminary data.</text>
</comment>
<dbReference type="Proteomes" id="UP001341840">
    <property type="component" value="Unassembled WGS sequence"/>
</dbReference>
<gene>
    <name evidence="2" type="ORF">PIB30_030912</name>
</gene>
<feature type="compositionally biased region" description="Acidic residues" evidence="1">
    <location>
        <begin position="158"/>
        <end position="171"/>
    </location>
</feature>
<proteinExistence type="predicted"/>
<evidence type="ECO:0000313" key="2">
    <source>
        <dbReference type="EMBL" id="MED6218901.1"/>
    </source>
</evidence>
<organism evidence="2 3">
    <name type="scientific">Stylosanthes scabra</name>
    <dbReference type="NCBI Taxonomy" id="79078"/>
    <lineage>
        <taxon>Eukaryota</taxon>
        <taxon>Viridiplantae</taxon>
        <taxon>Streptophyta</taxon>
        <taxon>Embryophyta</taxon>
        <taxon>Tracheophyta</taxon>
        <taxon>Spermatophyta</taxon>
        <taxon>Magnoliopsida</taxon>
        <taxon>eudicotyledons</taxon>
        <taxon>Gunneridae</taxon>
        <taxon>Pentapetalae</taxon>
        <taxon>rosids</taxon>
        <taxon>fabids</taxon>
        <taxon>Fabales</taxon>
        <taxon>Fabaceae</taxon>
        <taxon>Papilionoideae</taxon>
        <taxon>50 kb inversion clade</taxon>
        <taxon>dalbergioids sensu lato</taxon>
        <taxon>Dalbergieae</taxon>
        <taxon>Pterocarpus clade</taxon>
        <taxon>Stylosanthes</taxon>
    </lineage>
</organism>
<feature type="compositionally biased region" description="Low complexity" evidence="1">
    <location>
        <begin position="91"/>
        <end position="104"/>
    </location>
</feature>
<evidence type="ECO:0000313" key="3">
    <source>
        <dbReference type="Proteomes" id="UP001341840"/>
    </source>
</evidence>
<feature type="region of interest" description="Disordered" evidence="1">
    <location>
        <begin position="84"/>
        <end position="113"/>
    </location>
</feature>
<evidence type="ECO:0000256" key="1">
    <source>
        <dbReference type="SAM" id="MobiDB-lite"/>
    </source>
</evidence>
<accession>A0ABU6ZA77</accession>
<feature type="compositionally biased region" description="Low complexity" evidence="1">
    <location>
        <begin position="174"/>
        <end position="194"/>
    </location>
</feature>
<reference evidence="2 3" key="1">
    <citation type="journal article" date="2023" name="Plants (Basel)">
        <title>Bridging the Gap: Combining Genomics and Transcriptomics Approaches to Understand Stylosanthes scabra, an Orphan Legume from the Brazilian Caatinga.</title>
        <authorList>
            <person name="Ferreira-Neto J.R.C."/>
            <person name="da Silva M.D."/>
            <person name="Binneck E."/>
            <person name="de Melo N.F."/>
            <person name="da Silva R.H."/>
            <person name="de Melo A.L.T.M."/>
            <person name="Pandolfi V."/>
            <person name="Bustamante F.O."/>
            <person name="Brasileiro-Vidal A.C."/>
            <person name="Benko-Iseppon A.M."/>
        </authorList>
    </citation>
    <scope>NUCLEOTIDE SEQUENCE [LARGE SCALE GENOMIC DNA]</scope>
    <source>
        <tissue evidence="2">Leaves</tissue>
    </source>
</reference>
<keyword evidence="3" id="KW-1185">Reference proteome</keyword>
<feature type="region of interest" description="Disordered" evidence="1">
    <location>
        <begin position="146"/>
        <end position="236"/>
    </location>
</feature>
<feature type="compositionally biased region" description="Low complexity" evidence="1">
    <location>
        <begin position="201"/>
        <end position="234"/>
    </location>
</feature>
<name>A0ABU6ZA77_9FABA</name>
<sequence>MALNDHSFLTVDVVSFVYILVTGSSPFLVPGVRDVLQVGSTGRFGLDPRHLSVSEPYLGFIPKIFFSFSLYFTMRPLFAGPHAPRPPRPAVSPSSSASSSLSNRVPRERERSPRAPVLVPALALAPVYPPPRVPMMDVRRYRNLFPRRHVTPPTPPPSDDEPSDDDDDEREDSQSASDASLSSRGVSSAGASYGSERESTSFNSGPSDRSSSGSSSGSGSFCYCSGSGTSSSDASSEDNLVDHYFLALSLLPCRSG</sequence>
<dbReference type="EMBL" id="JASCZI010271991">
    <property type="protein sequence ID" value="MED6218901.1"/>
    <property type="molecule type" value="Genomic_DNA"/>
</dbReference>
<protein>
    <submittedName>
        <fullName evidence="2">Uncharacterized protein</fullName>
    </submittedName>
</protein>